<dbReference type="AlphaFoldDB" id="A0A1G4J1R4"/>
<protein>
    <recommendedName>
        <fullName evidence="4">Pre-rRNA-processing protein RIX1</fullName>
    </recommendedName>
</protein>
<dbReference type="PANTHER" id="PTHR34105">
    <property type="entry name" value="PROLINE-, GLUTAMIC ACID- AND LEUCINE-RICH PROTEIN 1"/>
    <property type="match status" value="1"/>
</dbReference>
<proteinExistence type="inferred from homology"/>
<dbReference type="PANTHER" id="PTHR34105:SF1">
    <property type="entry name" value="PROLINE-, GLUTAMIC ACID- AND LEUCINE-RICH PROTEIN 1"/>
    <property type="match status" value="1"/>
</dbReference>
<name>A0A1G4J1R4_9SACH</name>
<evidence type="ECO:0000313" key="8">
    <source>
        <dbReference type="EMBL" id="SCU83588.1"/>
    </source>
</evidence>
<evidence type="ECO:0000256" key="3">
    <source>
        <dbReference type="ARBA" id="ARBA00010511"/>
    </source>
</evidence>
<reference evidence="9" key="1">
    <citation type="submission" date="2016-03" db="EMBL/GenBank/DDBJ databases">
        <authorList>
            <person name="Devillers H."/>
        </authorList>
    </citation>
    <scope>NUCLEOTIDE SEQUENCE [LARGE SCALE GENOMIC DNA]</scope>
</reference>
<evidence type="ECO:0000256" key="2">
    <source>
        <dbReference type="ARBA" id="ARBA00004123"/>
    </source>
</evidence>
<evidence type="ECO:0000256" key="4">
    <source>
        <dbReference type="ARBA" id="ARBA00021502"/>
    </source>
</evidence>
<dbReference type="GO" id="GO:0005634">
    <property type="term" value="C:nucleus"/>
    <property type="evidence" value="ECO:0007669"/>
    <property type="project" value="UniProtKB-SubCell"/>
</dbReference>
<gene>
    <name evidence="8" type="ORF">LAMI_0C03796G</name>
</gene>
<dbReference type="GO" id="GO:0006364">
    <property type="term" value="P:rRNA processing"/>
    <property type="evidence" value="ECO:0007669"/>
    <property type="project" value="TreeGrafter"/>
</dbReference>
<dbReference type="Proteomes" id="UP000191024">
    <property type="component" value="Chromosome C"/>
</dbReference>
<evidence type="ECO:0000256" key="5">
    <source>
        <dbReference type="ARBA" id="ARBA00023242"/>
    </source>
</evidence>
<keyword evidence="9" id="KW-1185">Reference proteome</keyword>
<evidence type="ECO:0000256" key="1">
    <source>
        <dbReference type="ARBA" id="ARBA00003770"/>
    </source>
</evidence>
<feature type="region of interest" description="Disordered" evidence="6">
    <location>
        <begin position="481"/>
        <end position="502"/>
    </location>
</feature>
<comment type="function">
    <text evidence="1">Component of the RIX1 complex required for processing of ITS2 sequences from 35S pre-rRNA and the nucleoplasmic transit of the pre-60S ribosomal subunits. Regulates pre-60S association of the critical remodeling factor MDN1.</text>
</comment>
<dbReference type="InterPro" id="IPR012583">
    <property type="entry name" value="RIX1_N"/>
</dbReference>
<feature type="domain" description="Pre-rRNA-processing protein RIX1 N-terminal" evidence="7">
    <location>
        <begin position="8"/>
        <end position="200"/>
    </location>
</feature>
<feature type="compositionally biased region" description="Low complexity" evidence="6">
    <location>
        <begin position="635"/>
        <end position="647"/>
    </location>
</feature>
<keyword evidence="5" id="KW-0539">Nucleus</keyword>
<dbReference type="SUPFAM" id="SSF48371">
    <property type="entry name" value="ARM repeat"/>
    <property type="match status" value="1"/>
</dbReference>
<evidence type="ECO:0000256" key="6">
    <source>
        <dbReference type="SAM" id="MobiDB-lite"/>
    </source>
</evidence>
<evidence type="ECO:0000313" key="9">
    <source>
        <dbReference type="Proteomes" id="UP000191024"/>
    </source>
</evidence>
<dbReference type="EMBL" id="LT598466">
    <property type="protein sequence ID" value="SCU83588.1"/>
    <property type="molecule type" value="Genomic_DNA"/>
</dbReference>
<organism evidence="8 9">
    <name type="scientific">Lachancea mirantina</name>
    <dbReference type="NCBI Taxonomy" id="1230905"/>
    <lineage>
        <taxon>Eukaryota</taxon>
        <taxon>Fungi</taxon>
        <taxon>Dikarya</taxon>
        <taxon>Ascomycota</taxon>
        <taxon>Saccharomycotina</taxon>
        <taxon>Saccharomycetes</taxon>
        <taxon>Saccharomycetales</taxon>
        <taxon>Saccharomycetaceae</taxon>
        <taxon>Lachancea</taxon>
    </lineage>
</organism>
<accession>A0A1G4J1R4</accession>
<comment type="similarity">
    <text evidence="3">Belongs to the RIX1/PELP1 family.</text>
</comment>
<feature type="compositionally biased region" description="Basic and acidic residues" evidence="6">
    <location>
        <begin position="481"/>
        <end position="490"/>
    </location>
</feature>
<dbReference type="OrthoDB" id="20900at2759"/>
<evidence type="ECO:0000259" key="7">
    <source>
        <dbReference type="Pfam" id="PF08167"/>
    </source>
</evidence>
<feature type="region of interest" description="Disordered" evidence="6">
    <location>
        <begin position="752"/>
        <end position="782"/>
    </location>
</feature>
<comment type="subcellular location">
    <subcellularLocation>
        <location evidence="2">Nucleus</location>
    </subcellularLocation>
</comment>
<feature type="region of interest" description="Disordered" evidence="6">
    <location>
        <begin position="629"/>
        <end position="669"/>
    </location>
</feature>
<dbReference type="InterPro" id="IPR016024">
    <property type="entry name" value="ARM-type_fold"/>
</dbReference>
<dbReference type="STRING" id="1230905.A0A1G4J1R4"/>
<feature type="compositionally biased region" description="Acidic residues" evidence="6">
    <location>
        <begin position="760"/>
        <end position="782"/>
    </location>
</feature>
<sequence length="782" mass="87972">MGADSIPVSKIANLLESTSGYEFQAVLQSLTDAQYVNQQLLKSELFILVNRVLKLLRSGDDYLLWKGCNVILVLCAYNPVILCAHADVFLKELYLKLEKKVEYYSSSVSSEQGRIVLTNLVHTVGYLIDLIRGKPAVTREVLTPKLSAIIPTFIKLSQYEPRLCLPFLKKLLYKNTNTFRPFVNKLYNVLVILLTKDYQSFDVATKRLICDTFAYTHLIKLNPQTKNSSSGHHSVRKDEQYRHGLLLVLSQIRPLITLCGELFDFSADFEMERLVASLPDYQGENFNSVGFFEALDVDMNKPFTLWRISERLDVLNNLIISFCSLATPFAIRVPIGGISKVIQALLNLSVDYLPLKRGLRRDAELLSVIENLSSKMQHEGVKLFQNLAPIYGRCLIPFYPELLGSLELIVPTRKGSTNVDFQRVKKIRPALKDVFELLSHILPAMGRFFDDGSLAPKLVDVALHFTKSMNLTLSLLSGIDQSDKKGGSNKKDKKSNKRLTGSMSDVFSHPEAFTIENSFEFYAFINEFLTTMIRHKSIPSNHHVKITRYAIQNATVLNEQLNYVPASFRDLLRALVLCPGSERCSILPMAVSLLKKTGDELYGVICNPRLPLGVVHSIAPAQLPEYAEDQSLEDNNASSTNESLSLEETTEVPATEQNGGPDATPATSHSQCEIIETHVETQEESIENELSKHRDKIFKRRSSDADIKTEEVSVKVAKVARDYDVLEEIVSEQIDNGAEDTIAERAVFVEQQTERREADGDSDSDFEIPEIVLEEDDGEDEE</sequence>
<dbReference type="Pfam" id="PF08167">
    <property type="entry name" value="RIX1"/>
    <property type="match status" value="1"/>
</dbReference>